<dbReference type="Pfam" id="PF01498">
    <property type="entry name" value="HTH_Tnp_Tc3_2"/>
    <property type="match status" value="1"/>
</dbReference>
<dbReference type="GO" id="GO:0003677">
    <property type="term" value="F:DNA binding"/>
    <property type="evidence" value="ECO:0007669"/>
    <property type="project" value="InterPro"/>
</dbReference>
<dbReference type="InterPro" id="IPR002492">
    <property type="entry name" value="Transposase_Tc1-like"/>
</dbReference>
<dbReference type="PANTHER" id="PTHR23022:SF119">
    <property type="entry name" value="TC1-LIKE TRANSPOSASE DDE DOMAIN-CONTAINING PROTEIN"/>
    <property type="match status" value="1"/>
</dbReference>
<protein>
    <recommendedName>
        <fullName evidence="1">Transposase Tc1-like domain-containing protein</fullName>
    </recommendedName>
</protein>
<dbReference type="GO" id="GO:0015074">
    <property type="term" value="P:DNA integration"/>
    <property type="evidence" value="ECO:0007669"/>
    <property type="project" value="InterPro"/>
</dbReference>
<evidence type="ECO:0000313" key="3">
    <source>
        <dbReference type="Proteomes" id="UP000265200"/>
    </source>
</evidence>
<name>A0A3P9HXP7_ORYLA</name>
<dbReference type="Ensembl" id="ENSORLT00015019774.1">
    <property type="protein sequence ID" value="ENSORLP00015012556.1"/>
    <property type="gene ID" value="ENSORLG00015013431.1"/>
</dbReference>
<reference evidence="2 3" key="2">
    <citation type="submission" date="2017-04" db="EMBL/GenBank/DDBJ databases">
        <title>CpG methylation of centromeres and impact of large insertions on vertebrate speciation.</title>
        <authorList>
            <person name="Ichikawa K."/>
            <person name="Yoshimura J."/>
            <person name="Morishita S."/>
        </authorList>
    </citation>
    <scope>NUCLEOTIDE SEQUENCE</scope>
    <source>
        <strain evidence="2 3">HSOK</strain>
    </source>
</reference>
<sequence>WHYTELPNVKYMLQNLRKEIISFKALHISQNITVKVIQRFKIDGSATIFQRPTTVKSKTGVISSHDTIRRTLQMKGMHGYRPPRKPLLKPMHKKARLGFARAHAEKDEDYWDPRLWNNEIKIPRKIFGTNGFKTVWHCKGEDIKEKYLVPTVKHGGGSVFMWGCRSIAGVGELHFIDGIMN</sequence>
<dbReference type="Proteomes" id="UP000265200">
    <property type="component" value="Chromosome 2"/>
</dbReference>
<accession>A0A3P9HXP7</accession>
<reference key="1">
    <citation type="journal article" date="2007" name="Nature">
        <title>The medaka draft genome and insights into vertebrate genome evolution.</title>
        <authorList>
            <person name="Kasahara M."/>
            <person name="Naruse K."/>
            <person name="Sasaki S."/>
            <person name="Nakatani Y."/>
            <person name="Qu W."/>
            <person name="Ahsan B."/>
            <person name="Yamada T."/>
            <person name="Nagayasu Y."/>
            <person name="Doi K."/>
            <person name="Kasai Y."/>
            <person name="Jindo T."/>
            <person name="Kobayashi D."/>
            <person name="Shimada A."/>
            <person name="Toyoda A."/>
            <person name="Kuroki Y."/>
            <person name="Fujiyama A."/>
            <person name="Sasaki T."/>
            <person name="Shimizu A."/>
            <person name="Asakawa S."/>
            <person name="Shimizu N."/>
            <person name="Hashimoto S."/>
            <person name="Yang J."/>
            <person name="Lee Y."/>
            <person name="Matsushima K."/>
            <person name="Sugano S."/>
            <person name="Sakaizumi M."/>
            <person name="Narita T."/>
            <person name="Ohishi K."/>
            <person name="Haga S."/>
            <person name="Ohta F."/>
            <person name="Nomoto H."/>
            <person name="Nogata K."/>
            <person name="Morishita T."/>
            <person name="Endo T."/>
            <person name="Shin-I T."/>
            <person name="Takeda H."/>
            <person name="Morishita S."/>
            <person name="Kohara Y."/>
        </authorList>
    </citation>
    <scope>NUCLEOTIDE SEQUENCE [LARGE SCALE GENOMIC DNA]</scope>
    <source>
        <strain>Hd-rR</strain>
    </source>
</reference>
<dbReference type="InterPro" id="IPR052338">
    <property type="entry name" value="Transposase_5"/>
</dbReference>
<organism evidence="2 3">
    <name type="scientific">Oryzias latipes</name>
    <name type="common">Japanese rice fish</name>
    <name type="synonym">Japanese killifish</name>
    <dbReference type="NCBI Taxonomy" id="8090"/>
    <lineage>
        <taxon>Eukaryota</taxon>
        <taxon>Metazoa</taxon>
        <taxon>Chordata</taxon>
        <taxon>Craniata</taxon>
        <taxon>Vertebrata</taxon>
        <taxon>Euteleostomi</taxon>
        <taxon>Actinopterygii</taxon>
        <taxon>Neopterygii</taxon>
        <taxon>Teleostei</taxon>
        <taxon>Neoteleostei</taxon>
        <taxon>Acanthomorphata</taxon>
        <taxon>Ovalentaria</taxon>
        <taxon>Atherinomorphae</taxon>
        <taxon>Beloniformes</taxon>
        <taxon>Adrianichthyidae</taxon>
        <taxon>Oryziinae</taxon>
        <taxon>Oryzias</taxon>
    </lineage>
</organism>
<dbReference type="InterPro" id="IPR036397">
    <property type="entry name" value="RNaseH_sf"/>
</dbReference>
<feature type="domain" description="Transposase Tc1-like" evidence="1">
    <location>
        <begin position="56"/>
        <end position="104"/>
    </location>
</feature>
<dbReference type="GO" id="GO:0006313">
    <property type="term" value="P:DNA transposition"/>
    <property type="evidence" value="ECO:0007669"/>
    <property type="project" value="InterPro"/>
</dbReference>
<dbReference type="PANTHER" id="PTHR23022">
    <property type="entry name" value="TRANSPOSABLE ELEMENT-RELATED"/>
    <property type="match status" value="1"/>
</dbReference>
<proteinExistence type="predicted"/>
<dbReference type="AlphaFoldDB" id="A0A3P9HXP7"/>
<dbReference type="Gene3D" id="3.30.420.10">
    <property type="entry name" value="Ribonuclease H-like superfamily/Ribonuclease H"/>
    <property type="match status" value="1"/>
</dbReference>
<evidence type="ECO:0000313" key="2">
    <source>
        <dbReference type="Ensembl" id="ENSORLP00015012556.1"/>
    </source>
</evidence>
<evidence type="ECO:0000259" key="1">
    <source>
        <dbReference type="Pfam" id="PF01498"/>
    </source>
</evidence>
<reference evidence="2" key="4">
    <citation type="submission" date="2025-09" db="UniProtKB">
        <authorList>
            <consortium name="Ensembl"/>
        </authorList>
    </citation>
    <scope>IDENTIFICATION</scope>
    <source>
        <strain evidence="2">HSOK</strain>
    </source>
</reference>
<reference evidence="2" key="3">
    <citation type="submission" date="2025-08" db="UniProtKB">
        <authorList>
            <consortium name="Ensembl"/>
        </authorList>
    </citation>
    <scope>IDENTIFICATION</scope>
    <source>
        <strain evidence="2">HSOK</strain>
    </source>
</reference>